<evidence type="ECO:0000256" key="6">
    <source>
        <dbReference type="ARBA" id="ARBA00022692"/>
    </source>
</evidence>
<evidence type="ECO:0000256" key="7">
    <source>
        <dbReference type="ARBA" id="ARBA00022781"/>
    </source>
</evidence>
<evidence type="ECO:0000256" key="3">
    <source>
        <dbReference type="ARBA" id="ARBA00011291"/>
    </source>
</evidence>
<keyword evidence="5 12" id="KW-0138">CF(0)</keyword>
<evidence type="ECO:0000256" key="13">
    <source>
        <dbReference type="SAM" id="MobiDB-lite"/>
    </source>
</evidence>
<reference evidence="15" key="1">
    <citation type="submission" date="2020-06" db="EMBL/GenBank/DDBJ databases">
        <title>DNAmark Project.</title>
        <authorList>
            <person name="Leerhoei F."/>
        </authorList>
    </citation>
    <scope>NUCLEOTIDE SEQUENCE</scope>
    <source>
        <strain evidence="15">DM1320</strain>
    </source>
</reference>
<evidence type="ECO:0000256" key="5">
    <source>
        <dbReference type="ARBA" id="ARBA00022547"/>
    </source>
</evidence>
<evidence type="ECO:0000256" key="11">
    <source>
        <dbReference type="ARBA" id="ARBA00023136"/>
    </source>
</evidence>
<evidence type="ECO:0000256" key="1">
    <source>
        <dbReference type="ARBA" id="ARBA00004304"/>
    </source>
</evidence>
<dbReference type="EMBL" id="MT628562">
    <property type="protein sequence ID" value="QLY90243.1"/>
    <property type="molecule type" value="Genomic_DNA"/>
</dbReference>
<evidence type="ECO:0000256" key="2">
    <source>
        <dbReference type="ARBA" id="ARBA00008892"/>
    </source>
</evidence>
<proteinExistence type="inferred from homology"/>
<evidence type="ECO:0000256" key="10">
    <source>
        <dbReference type="ARBA" id="ARBA00023128"/>
    </source>
</evidence>
<evidence type="ECO:0000256" key="8">
    <source>
        <dbReference type="ARBA" id="ARBA00022989"/>
    </source>
</evidence>
<keyword evidence="4 12" id="KW-0813">Transport</keyword>
<evidence type="ECO:0000256" key="14">
    <source>
        <dbReference type="SAM" id="Phobius"/>
    </source>
</evidence>
<comment type="subcellular location">
    <subcellularLocation>
        <location evidence="1 12">Mitochondrion membrane</location>
        <topology evidence="1 12">Single-pass membrane protein</topology>
    </subcellularLocation>
</comment>
<keyword evidence="9 12" id="KW-0406">Ion transport</keyword>
<keyword evidence="7 12" id="KW-0375">Hydrogen ion transport</keyword>
<evidence type="ECO:0000256" key="12">
    <source>
        <dbReference type="RuleBase" id="RU003661"/>
    </source>
</evidence>
<evidence type="ECO:0000256" key="4">
    <source>
        <dbReference type="ARBA" id="ARBA00022448"/>
    </source>
</evidence>
<comment type="similarity">
    <text evidence="2 12">Belongs to the ATPase protein 8 family.</text>
</comment>
<evidence type="ECO:0000256" key="9">
    <source>
        <dbReference type="ARBA" id="ARBA00023065"/>
    </source>
</evidence>
<accession>A0A7D6W4E6</accession>
<evidence type="ECO:0000313" key="15">
    <source>
        <dbReference type="EMBL" id="QLY90243.1"/>
    </source>
</evidence>
<dbReference type="GO" id="GO:0015986">
    <property type="term" value="P:proton motive force-driven ATP synthesis"/>
    <property type="evidence" value="ECO:0007669"/>
    <property type="project" value="InterPro"/>
</dbReference>
<keyword evidence="11 14" id="KW-0472">Membrane</keyword>
<comment type="subunit">
    <text evidence="3">F-type ATPases have 2 components, CF(1) - the catalytic core - and CF(0) - the membrane proton channel.</text>
</comment>
<dbReference type="GO" id="GO:0031966">
    <property type="term" value="C:mitochondrial membrane"/>
    <property type="evidence" value="ECO:0007669"/>
    <property type="project" value="UniProtKB-SubCell"/>
</dbReference>
<sequence>MPQMAPISWLTLFILFTVIFILFNIMNYFCVVFTPSSDSKGDETTKLTPPTLNWKW</sequence>
<dbReference type="InterPro" id="IPR001421">
    <property type="entry name" value="ATP8_metazoa"/>
</dbReference>
<feature type="transmembrane region" description="Helical" evidence="14">
    <location>
        <begin position="7"/>
        <end position="29"/>
    </location>
</feature>
<dbReference type="Pfam" id="PF00895">
    <property type="entry name" value="ATP-synt_8"/>
    <property type="match status" value="1"/>
</dbReference>
<feature type="compositionally biased region" description="Polar residues" evidence="13">
    <location>
        <begin position="46"/>
        <end position="56"/>
    </location>
</feature>
<keyword evidence="8 14" id="KW-1133">Transmembrane helix</keyword>
<gene>
    <name evidence="15" type="primary">ATP8</name>
</gene>
<keyword evidence="6 12" id="KW-0812">Transmembrane</keyword>
<feature type="region of interest" description="Disordered" evidence="13">
    <location>
        <begin position="37"/>
        <end position="56"/>
    </location>
</feature>
<geneLocation type="mitochondrion" evidence="15"/>
<dbReference type="GO" id="GO:0015078">
    <property type="term" value="F:proton transmembrane transporter activity"/>
    <property type="evidence" value="ECO:0007669"/>
    <property type="project" value="InterPro"/>
</dbReference>
<dbReference type="AlphaFoldDB" id="A0A7D6W4E6"/>
<name>A0A7D6W4E6_9DIPT</name>
<protein>
    <recommendedName>
        <fullName evidence="12">ATP synthase complex subunit 8</fullName>
    </recommendedName>
</protein>
<organism evidence="15">
    <name type="scientific">Simulium lundstromi</name>
    <dbReference type="NCBI Taxonomy" id="1117005"/>
    <lineage>
        <taxon>Eukaryota</taxon>
        <taxon>Metazoa</taxon>
        <taxon>Ecdysozoa</taxon>
        <taxon>Arthropoda</taxon>
        <taxon>Hexapoda</taxon>
        <taxon>Insecta</taxon>
        <taxon>Pterygota</taxon>
        <taxon>Neoptera</taxon>
        <taxon>Endopterygota</taxon>
        <taxon>Diptera</taxon>
        <taxon>Nematocera</taxon>
        <taxon>Chironomoidea</taxon>
        <taxon>Simuliidae</taxon>
        <taxon>Simulium</taxon>
        <taxon>Nevermannia incertae sedis</taxon>
    </lineage>
</organism>
<keyword evidence="10 12" id="KW-0496">Mitochondrion</keyword>
<dbReference type="GO" id="GO:0045259">
    <property type="term" value="C:proton-transporting ATP synthase complex"/>
    <property type="evidence" value="ECO:0007669"/>
    <property type="project" value="UniProtKB-KW"/>
</dbReference>